<name>A0ABV8DSV2_9NOCA</name>
<reference evidence="3" key="1">
    <citation type="journal article" date="2019" name="Int. J. Syst. Evol. Microbiol.">
        <title>The Global Catalogue of Microorganisms (GCM) 10K type strain sequencing project: providing services to taxonomists for standard genome sequencing and annotation.</title>
        <authorList>
            <consortium name="The Broad Institute Genomics Platform"/>
            <consortium name="The Broad Institute Genome Sequencing Center for Infectious Disease"/>
            <person name="Wu L."/>
            <person name="Ma J."/>
        </authorList>
    </citation>
    <scope>NUCLEOTIDE SEQUENCE [LARGE SCALE GENOMIC DNA]</scope>
    <source>
        <strain evidence="3">CGMCC 4.7330</strain>
    </source>
</reference>
<evidence type="ECO:0000313" key="2">
    <source>
        <dbReference type="EMBL" id="MFC3963178.1"/>
    </source>
</evidence>
<evidence type="ECO:0000313" key="3">
    <source>
        <dbReference type="Proteomes" id="UP001595696"/>
    </source>
</evidence>
<dbReference type="EMBL" id="JBHSAX010000014">
    <property type="protein sequence ID" value="MFC3963178.1"/>
    <property type="molecule type" value="Genomic_DNA"/>
</dbReference>
<dbReference type="RefSeq" id="WP_378612934.1">
    <property type="nucleotide sequence ID" value="NZ_JBHSAX010000014.1"/>
</dbReference>
<comment type="caution">
    <text evidence="2">The sequence shown here is derived from an EMBL/GenBank/DDBJ whole genome shotgun (WGS) entry which is preliminary data.</text>
</comment>
<accession>A0ABV8DSV2</accession>
<gene>
    <name evidence="2" type="ORF">ACFO0B_14395</name>
</gene>
<feature type="region of interest" description="Disordered" evidence="1">
    <location>
        <begin position="1"/>
        <end position="45"/>
    </location>
</feature>
<evidence type="ECO:0000256" key="1">
    <source>
        <dbReference type="SAM" id="MobiDB-lite"/>
    </source>
</evidence>
<organism evidence="2 3">
    <name type="scientific">Nocardia jiangsuensis</name>
    <dbReference type="NCBI Taxonomy" id="1691563"/>
    <lineage>
        <taxon>Bacteria</taxon>
        <taxon>Bacillati</taxon>
        <taxon>Actinomycetota</taxon>
        <taxon>Actinomycetes</taxon>
        <taxon>Mycobacteriales</taxon>
        <taxon>Nocardiaceae</taxon>
        <taxon>Nocardia</taxon>
    </lineage>
</organism>
<sequence>MVDRSTPATFEVSEADLADQSRPVDPADDAPPPEVPGDLWSADPADVVEQRIEVPLDDERE</sequence>
<protein>
    <submittedName>
        <fullName evidence="2">Uncharacterized protein</fullName>
    </submittedName>
</protein>
<proteinExistence type="predicted"/>
<dbReference type="Proteomes" id="UP001595696">
    <property type="component" value="Unassembled WGS sequence"/>
</dbReference>
<keyword evidence="3" id="KW-1185">Reference proteome</keyword>